<dbReference type="CDD" id="cd00106">
    <property type="entry name" value="KISc"/>
    <property type="match status" value="1"/>
</dbReference>
<feature type="region of interest" description="Disordered" evidence="7">
    <location>
        <begin position="608"/>
        <end position="633"/>
    </location>
</feature>
<keyword evidence="6" id="KW-0175">Coiled coil</keyword>
<evidence type="ECO:0000256" key="1">
    <source>
        <dbReference type="ARBA" id="ARBA00022741"/>
    </source>
</evidence>
<evidence type="ECO:0000313" key="10">
    <source>
        <dbReference type="Proteomes" id="UP001175228"/>
    </source>
</evidence>
<dbReference type="InterPro" id="IPR019821">
    <property type="entry name" value="Kinesin_motor_CS"/>
</dbReference>
<dbReference type="Proteomes" id="UP001175228">
    <property type="component" value="Unassembled WGS sequence"/>
</dbReference>
<dbReference type="GO" id="GO:0005875">
    <property type="term" value="C:microtubule associated complex"/>
    <property type="evidence" value="ECO:0007669"/>
    <property type="project" value="TreeGrafter"/>
</dbReference>
<dbReference type="GO" id="GO:0008017">
    <property type="term" value="F:microtubule binding"/>
    <property type="evidence" value="ECO:0007669"/>
    <property type="project" value="InterPro"/>
</dbReference>
<dbReference type="PRINTS" id="PR00380">
    <property type="entry name" value="KINESINHEAVY"/>
</dbReference>
<dbReference type="AlphaFoldDB" id="A0AA39PSF5"/>
<dbReference type="Pfam" id="PF00225">
    <property type="entry name" value="Kinesin"/>
    <property type="match status" value="1"/>
</dbReference>
<keyword evidence="5" id="KW-0493">Microtubule</keyword>
<feature type="region of interest" description="Disordered" evidence="7">
    <location>
        <begin position="476"/>
        <end position="510"/>
    </location>
</feature>
<evidence type="ECO:0000313" key="9">
    <source>
        <dbReference type="EMBL" id="KAK0489541.1"/>
    </source>
</evidence>
<dbReference type="PROSITE" id="PS00411">
    <property type="entry name" value="KINESIN_MOTOR_1"/>
    <property type="match status" value="1"/>
</dbReference>
<proteinExistence type="inferred from homology"/>
<dbReference type="GO" id="GO:0005874">
    <property type="term" value="C:microtubule"/>
    <property type="evidence" value="ECO:0007669"/>
    <property type="project" value="UniProtKB-KW"/>
</dbReference>
<evidence type="ECO:0000259" key="8">
    <source>
        <dbReference type="PROSITE" id="PS50067"/>
    </source>
</evidence>
<feature type="region of interest" description="Disordered" evidence="7">
    <location>
        <begin position="654"/>
        <end position="688"/>
    </location>
</feature>
<dbReference type="PANTHER" id="PTHR47969:SF9">
    <property type="entry name" value="KINESIN-LIKE PROTEIN"/>
    <property type="match status" value="1"/>
</dbReference>
<sequence>MANGQKIRIAARLRPRLNGEVDDDAIKVFHSLDDTGASSNSATTQSFVTVPNPSNAAQIFKFPFSSCYDQTSTQEEIFRNDVEPLVDVVYNGVTVTIFAYGVTSSGKTHTMQGTKSDPGVIPRVVRSLFERKAALNHPDTQLSVSYMEIYKDEVYDLLVTRENGPKLPVRENGAGQVFVANLSFYPPSNYDNSRTTKHRSVGATKLNHASSRSHAVLTIEVTMTDHQTHRTITGKMNLVDLAGSENNKHTGNDASRMQESAAINKSLSVLGQVVRNLNTGESRIPFRNSKLTRILQDALGGSSVGLLICNIAPGIKFRKDTLNTLNFAVSAKNVENKPVVNERDSRPPPKPHFAALAAQYTAPKLAHVVLPVPTPPTRASGSQVPRSRSSLLPKPRVSTFGSASFQPFTVSSGSQDKISAEGDHSASLVLSLTDKRLMKGSVQTVHQISRLLIILKISKAVEAEVARILEEREKERLEKETRMSPGSGRHKSRSPKKESPPLPSGVLTPLLKRHKDLDDELKARLQELERKFERDNKETALADALSPVSRKKTGRAYVALARAHSDKGDLQVALDLYRKAESYVPDNVKLKERILDIEWAMDHAKPYVPSPKKTKKKKEKKVKVQEQCPRSDEQMDVAEALGADFGTELTNMEFRQLESPGERSSKRIRKQVMDNGSPVKRPRKAKKATVIYSSDEEYVPVAPVKRSRRKAAAT</sequence>
<dbReference type="PROSITE" id="PS50067">
    <property type="entry name" value="KINESIN_MOTOR_2"/>
    <property type="match status" value="1"/>
</dbReference>
<feature type="binding site" evidence="3">
    <location>
        <begin position="101"/>
        <end position="108"/>
    </location>
    <ligand>
        <name>ATP</name>
        <dbReference type="ChEBI" id="CHEBI:30616"/>
    </ligand>
</feature>
<feature type="compositionally biased region" description="Polar residues" evidence="7">
    <location>
        <begin position="377"/>
        <end position="390"/>
    </location>
</feature>
<evidence type="ECO:0000256" key="4">
    <source>
        <dbReference type="PROSITE-ProRule" id="PRU00339"/>
    </source>
</evidence>
<dbReference type="Gene3D" id="3.40.850.10">
    <property type="entry name" value="Kinesin motor domain"/>
    <property type="match status" value="1"/>
</dbReference>
<dbReference type="GO" id="GO:0007018">
    <property type="term" value="P:microtubule-based movement"/>
    <property type="evidence" value="ECO:0007669"/>
    <property type="project" value="InterPro"/>
</dbReference>
<dbReference type="InterPro" id="IPR036961">
    <property type="entry name" value="Kinesin_motor_dom_sf"/>
</dbReference>
<comment type="similarity">
    <text evidence="3 5">Belongs to the TRAFAC class myosin-kinesin ATPase superfamily. Kinesin family.</text>
</comment>
<keyword evidence="3 5" id="KW-0505">Motor protein</keyword>
<keyword evidence="10" id="KW-1185">Reference proteome</keyword>
<dbReference type="InterPro" id="IPR001752">
    <property type="entry name" value="Kinesin_motor_dom"/>
</dbReference>
<feature type="coiled-coil region" evidence="6">
    <location>
        <begin position="511"/>
        <end position="538"/>
    </location>
</feature>
<reference evidence="9" key="1">
    <citation type="submission" date="2023-06" db="EMBL/GenBank/DDBJ databases">
        <authorList>
            <consortium name="Lawrence Berkeley National Laboratory"/>
            <person name="Ahrendt S."/>
            <person name="Sahu N."/>
            <person name="Indic B."/>
            <person name="Wong-Bajracharya J."/>
            <person name="Merenyi Z."/>
            <person name="Ke H.-M."/>
            <person name="Monk M."/>
            <person name="Kocsube S."/>
            <person name="Drula E."/>
            <person name="Lipzen A."/>
            <person name="Balint B."/>
            <person name="Henrissat B."/>
            <person name="Andreopoulos B."/>
            <person name="Martin F.M."/>
            <person name="Harder C.B."/>
            <person name="Rigling D."/>
            <person name="Ford K.L."/>
            <person name="Foster G.D."/>
            <person name="Pangilinan J."/>
            <person name="Papanicolaou A."/>
            <person name="Barry K."/>
            <person name="LaButti K."/>
            <person name="Viragh M."/>
            <person name="Koriabine M."/>
            <person name="Yan M."/>
            <person name="Riley R."/>
            <person name="Champramary S."/>
            <person name="Plett K.L."/>
            <person name="Tsai I.J."/>
            <person name="Slot J."/>
            <person name="Sipos G."/>
            <person name="Plett J."/>
            <person name="Nagy L.G."/>
            <person name="Grigoriev I.V."/>
        </authorList>
    </citation>
    <scope>NUCLEOTIDE SEQUENCE</scope>
    <source>
        <strain evidence="9">HWK02</strain>
    </source>
</reference>
<protein>
    <recommendedName>
        <fullName evidence="5">Kinesin-like protein</fullName>
    </recommendedName>
</protein>
<dbReference type="EMBL" id="JAUEPU010000038">
    <property type="protein sequence ID" value="KAK0489541.1"/>
    <property type="molecule type" value="Genomic_DNA"/>
</dbReference>
<dbReference type="GO" id="GO:0003777">
    <property type="term" value="F:microtubule motor activity"/>
    <property type="evidence" value="ECO:0007669"/>
    <property type="project" value="InterPro"/>
</dbReference>
<name>A0AA39PSF5_9AGAR</name>
<dbReference type="PROSITE" id="PS50005">
    <property type="entry name" value="TPR"/>
    <property type="match status" value="1"/>
</dbReference>
<dbReference type="SUPFAM" id="SSF52540">
    <property type="entry name" value="P-loop containing nucleoside triphosphate hydrolases"/>
    <property type="match status" value="1"/>
</dbReference>
<feature type="domain" description="Kinesin motor" evidence="8">
    <location>
        <begin position="6"/>
        <end position="334"/>
    </location>
</feature>
<dbReference type="PANTHER" id="PTHR47969">
    <property type="entry name" value="CHROMOSOME-ASSOCIATED KINESIN KIF4A-RELATED"/>
    <property type="match status" value="1"/>
</dbReference>
<dbReference type="InterPro" id="IPR019734">
    <property type="entry name" value="TPR_rpt"/>
</dbReference>
<evidence type="ECO:0000256" key="6">
    <source>
        <dbReference type="SAM" id="Coils"/>
    </source>
</evidence>
<dbReference type="GO" id="GO:0051231">
    <property type="term" value="P:spindle elongation"/>
    <property type="evidence" value="ECO:0007669"/>
    <property type="project" value="TreeGrafter"/>
</dbReference>
<comment type="caution">
    <text evidence="9">The sequence shown here is derived from an EMBL/GenBank/DDBJ whole genome shotgun (WGS) entry which is preliminary data.</text>
</comment>
<evidence type="ECO:0000256" key="2">
    <source>
        <dbReference type="ARBA" id="ARBA00022840"/>
    </source>
</evidence>
<dbReference type="GO" id="GO:0005524">
    <property type="term" value="F:ATP binding"/>
    <property type="evidence" value="ECO:0007669"/>
    <property type="project" value="UniProtKB-UniRule"/>
</dbReference>
<dbReference type="SMART" id="SM00129">
    <property type="entry name" value="KISc"/>
    <property type="match status" value="1"/>
</dbReference>
<gene>
    <name evidence="9" type="ORF">EDD18DRAFT_1419482</name>
</gene>
<organism evidence="9 10">
    <name type="scientific">Armillaria luteobubalina</name>
    <dbReference type="NCBI Taxonomy" id="153913"/>
    <lineage>
        <taxon>Eukaryota</taxon>
        <taxon>Fungi</taxon>
        <taxon>Dikarya</taxon>
        <taxon>Basidiomycota</taxon>
        <taxon>Agaricomycotina</taxon>
        <taxon>Agaricomycetes</taxon>
        <taxon>Agaricomycetidae</taxon>
        <taxon>Agaricales</taxon>
        <taxon>Marasmiineae</taxon>
        <taxon>Physalacriaceae</taxon>
        <taxon>Armillaria</taxon>
    </lineage>
</organism>
<evidence type="ECO:0000256" key="7">
    <source>
        <dbReference type="SAM" id="MobiDB-lite"/>
    </source>
</evidence>
<feature type="region of interest" description="Disordered" evidence="7">
    <location>
        <begin position="373"/>
        <end position="395"/>
    </location>
</feature>
<dbReference type="InterPro" id="IPR027640">
    <property type="entry name" value="Kinesin-like_fam"/>
</dbReference>
<feature type="repeat" description="TPR" evidence="4">
    <location>
        <begin position="554"/>
        <end position="587"/>
    </location>
</feature>
<keyword evidence="1 3" id="KW-0547">Nucleotide-binding</keyword>
<evidence type="ECO:0000256" key="5">
    <source>
        <dbReference type="RuleBase" id="RU000394"/>
    </source>
</evidence>
<feature type="compositionally biased region" description="Basic residues" evidence="7">
    <location>
        <begin position="612"/>
        <end position="621"/>
    </location>
</feature>
<keyword evidence="2 3" id="KW-0067">ATP-binding</keyword>
<evidence type="ECO:0000256" key="3">
    <source>
        <dbReference type="PROSITE-ProRule" id="PRU00283"/>
    </source>
</evidence>
<dbReference type="GO" id="GO:0007052">
    <property type="term" value="P:mitotic spindle organization"/>
    <property type="evidence" value="ECO:0007669"/>
    <property type="project" value="TreeGrafter"/>
</dbReference>
<dbReference type="InterPro" id="IPR027417">
    <property type="entry name" value="P-loop_NTPase"/>
</dbReference>
<accession>A0AA39PSF5</accession>
<keyword evidence="4" id="KW-0802">TPR repeat</keyword>